<dbReference type="Pfam" id="PF09346">
    <property type="entry name" value="SMI1_KNR4"/>
    <property type="match status" value="1"/>
</dbReference>
<protein>
    <submittedName>
        <fullName evidence="4">Cell wall assembly regulator</fullName>
    </submittedName>
</protein>
<feature type="compositionally biased region" description="Basic and acidic residues" evidence="2">
    <location>
        <begin position="543"/>
        <end position="560"/>
    </location>
</feature>
<accession>A0ABR3YZD6</accession>
<dbReference type="InterPro" id="IPR009203">
    <property type="entry name" value="Knr4/Smi1"/>
</dbReference>
<dbReference type="Proteomes" id="UP001583280">
    <property type="component" value="Unassembled WGS sequence"/>
</dbReference>
<comment type="similarity">
    <text evidence="1">Belongs to the KNR4/SMI1 family.</text>
</comment>
<evidence type="ECO:0000256" key="2">
    <source>
        <dbReference type="SAM" id="MobiDB-lite"/>
    </source>
</evidence>
<dbReference type="PANTHER" id="PTHR47432">
    <property type="entry name" value="CELL WALL ASSEMBLY REGULATOR SMI1"/>
    <property type="match status" value="1"/>
</dbReference>
<feature type="compositionally biased region" description="Polar residues" evidence="2">
    <location>
        <begin position="424"/>
        <end position="438"/>
    </location>
</feature>
<dbReference type="SUPFAM" id="SSF160631">
    <property type="entry name" value="SMI1/KNR4-like"/>
    <property type="match status" value="1"/>
</dbReference>
<feature type="compositionally biased region" description="Low complexity" evidence="2">
    <location>
        <begin position="520"/>
        <end position="535"/>
    </location>
</feature>
<dbReference type="EMBL" id="JAWDJO010000111">
    <property type="protein sequence ID" value="KAL1893402.1"/>
    <property type="molecule type" value="Genomic_DNA"/>
</dbReference>
<name>A0ABR3YZD6_9PEZI</name>
<sequence length="560" mass="61462">MSLGDAFKSFWHSMTSNDRHSNYDSPYRTGRHVPLDSARGLTSVATGFESRHDLSYSDDRSDFDSRPPFSPASPSGSYSPGLRSQSVRTNAEGFEVQSPGDVPMQAFRDGMPPAPPVSHSWRRIDAWTEEHYPELSDQICEGATRNDMNDLEHQLDSSLPADVRESWMYHDGQERGGMPTGVIFSNMLLDCEEIVQEWENWRTVNAEFLQRQAAMPPTPPARHSVSEDGGEPSSSKSNSPKSASRNNPNWRQDLISRQDCVPAGAIQRAYSHPAWIPLVRDWGGNNLAVDLHPGPTGHWGQIILFGRDYDTKYVIARSWAHFLAIVADDLCSNKWFINEDTMELKLREFKSTRVEPGYFEILRWRMDQKYGRRPPNRKSMAPTPRGGTPRSANTSNHTSPTGSPYMSPTVENQPSDSLRGRSLQRLSAASPLANSPLVSPSRPGYAKASPLARVTEEGDSGSATPNNSSSSSNIKNALGVTPPASTAAVPSKLLEIDSPVLLTDTAKKSKMSLPSTADGSETAASTKSTASSGSSTDDDSETENEKVVNKTDDGMKTIEI</sequence>
<proteinExistence type="inferred from homology"/>
<dbReference type="InterPro" id="IPR051873">
    <property type="entry name" value="KNR4/SMI1_regulator"/>
</dbReference>
<evidence type="ECO:0000259" key="3">
    <source>
        <dbReference type="SMART" id="SM00860"/>
    </source>
</evidence>
<dbReference type="SMART" id="SM00860">
    <property type="entry name" value="SMI1_KNR4"/>
    <property type="match status" value="1"/>
</dbReference>
<comment type="caution">
    <text evidence="4">The sequence shown here is derived from an EMBL/GenBank/DDBJ whole genome shotgun (WGS) entry which is preliminary data.</text>
</comment>
<organism evidence="4 5">
    <name type="scientific">Ceratocystis pirilliformis</name>
    <dbReference type="NCBI Taxonomy" id="259994"/>
    <lineage>
        <taxon>Eukaryota</taxon>
        <taxon>Fungi</taxon>
        <taxon>Dikarya</taxon>
        <taxon>Ascomycota</taxon>
        <taxon>Pezizomycotina</taxon>
        <taxon>Sordariomycetes</taxon>
        <taxon>Hypocreomycetidae</taxon>
        <taxon>Microascales</taxon>
        <taxon>Ceratocystidaceae</taxon>
        <taxon>Ceratocystis</taxon>
    </lineage>
</organism>
<evidence type="ECO:0000313" key="4">
    <source>
        <dbReference type="EMBL" id="KAL1893402.1"/>
    </source>
</evidence>
<feature type="domain" description="Knr4/Smi1-like" evidence="3">
    <location>
        <begin position="142"/>
        <end position="325"/>
    </location>
</feature>
<evidence type="ECO:0000313" key="5">
    <source>
        <dbReference type="Proteomes" id="UP001583280"/>
    </source>
</evidence>
<feature type="region of interest" description="Disordered" evidence="2">
    <location>
        <begin position="370"/>
        <end position="485"/>
    </location>
</feature>
<feature type="region of interest" description="Disordered" evidence="2">
    <location>
        <begin position="213"/>
        <end position="249"/>
    </location>
</feature>
<dbReference type="InterPro" id="IPR037883">
    <property type="entry name" value="Knr4/Smi1-like_sf"/>
</dbReference>
<keyword evidence="5" id="KW-1185">Reference proteome</keyword>
<feature type="compositionally biased region" description="Low complexity" evidence="2">
    <location>
        <begin position="72"/>
        <end position="82"/>
    </location>
</feature>
<feature type="region of interest" description="Disordered" evidence="2">
    <location>
        <begin position="53"/>
        <end position="119"/>
    </location>
</feature>
<dbReference type="InterPro" id="IPR018958">
    <property type="entry name" value="Knr4/Smi1-like_dom"/>
</dbReference>
<dbReference type="PANTHER" id="PTHR47432:SF1">
    <property type="entry name" value="CELL WALL ASSEMBLY REGULATOR SMI1"/>
    <property type="match status" value="1"/>
</dbReference>
<feature type="compositionally biased region" description="Polar residues" evidence="2">
    <location>
        <begin position="390"/>
        <end position="416"/>
    </location>
</feature>
<feature type="region of interest" description="Disordered" evidence="2">
    <location>
        <begin position="505"/>
        <end position="560"/>
    </location>
</feature>
<feature type="region of interest" description="Disordered" evidence="2">
    <location>
        <begin position="15"/>
        <end position="38"/>
    </location>
</feature>
<feature type="compositionally biased region" description="Basic and acidic residues" evidence="2">
    <location>
        <begin position="53"/>
        <end position="65"/>
    </location>
</feature>
<feature type="compositionally biased region" description="Low complexity" evidence="2">
    <location>
        <begin position="232"/>
        <end position="249"/>
    </location>
</feature>
<dbReference type="PIRSF" id="PIRSF017023">
    <property type="entry name" value="KNR4"/>
    <property type="match status" value="1"/>
</dbReference>
<reference evidence="4 5" key="1">
    <citation type="journal article" date="2024" name="IMA Fungus">
        <title>IMA Genome - F19 : A genome assembly and annotation guide to empower mycologists, including annotated draft genome sequences of Ceratocystis pirilliformis, Diaporthe australafricana, Fusarium ophioides, Paecilomyces lecythidis, and Sporothrix stenoceras.</title>
        <authorList>
            <person name="Aylward J."/>
            <person name="Wilson A.M."/>
            <person name="Visagie C.M."/>
            <person name="Spraker J."/>
            <person name="Barnes I."/>
            <person name="Buitendag C."/>
            <person name="Ceriani C."/>
            <person name="Del Mar Angel L."/>
            <person name="du Plessis D."/>
            <person name="Fuchs T."/>
            <person name="Gasser K."/>
            <person name="Kramer D."/>
            <person name="Li W."/>
            <person name="Munsamy K."/>
            <person name="Piso A."/>
            <person name="Price J.L."/>
            <person name="Sonnekus B."/>
            <person name="Thomas C."/>
            <person name="van der Nest A."/>
            <person name="van Dijk A."/>
            <person name="van Heerden A."/>
            <person name="van Vuuren N."/>
            <person name="Yilmaz N."/>
            <person name="Duong T.A."/>
            <person name="van der Merwe N.A."/>
            <person name="Wingfield M.J."/>
            <person name="Wingfield B.D."/>
        </authorList>
    </citation>
    <scope>NUCLEOTIDE SEQUENCE [LARGE SCALE GENOMIC DNA]</scope>
    <source>
        <strain evidence="4 5">CMW 12675</strain>
    </source>
</reference>
<evidence type="ECO:0000256" key="1">
    <source>
        <dbReference type="ARBA" id="ARBA00005303"/>
    </source>
</evidence>
<gene>
    <name evidence="4" type="primary">SMI1</name>
    <name evidence="4" type="ORF">Cpir12675_004140</name>
</gene>